<keyword evidence="4" id="KW-0469">Meiosis</keyword>
<keyword evidence="5" id="KW-0175">Coiled coil</keyword>
<dbReference type="InParanoid" id="A0A0V0QLT8"/>
<gene>
    <name evidence="7" type="ORF">PPERSA_10181</name>
</gene>
<dbReference type="Gene3D" id="1.10.10.10">
    <property type="entry name" value="Winged helix-like DNA-binding domain superfamily/Winged helix DNA-binding domain"/>
    <property type="match status" value="1"/>
</dbReference>
<dbReference type="PANTHER" id="PTHR15938">
    <property type="entry name" value="TBP-1 INTERACTING PROTEIN"/>
    <property type="match status" value="1"/>
</dbReference>
<feature type="compositionally biased region" description="Basic residues" evidence="6">
    <location>
        <begin position="56"/>
        <end position="67"/>
    </location>
</feature>
<evidence type="ECO:0000256" key="4">
    <source>
        <dbReference type="ARBA" id="ARBA00023254"/>
    </source>
</evidence>
<keyword evidence="2" id="KW-0233">DNA recombination</keyword>
<evidence type="ECO:0000256" key="2">
    <source>
        <dbReference type="ARBA" id="ARBA00023172"/>
    </source>
</evidence>
<dbReference type="GO" id="GO:0000794">
    <property type="term" value="C:condensed nuclear chromosome"/>
    <property type="evidence" value="ECO:0007669"/>
    <property type="project" value="TreeGrafter"/>
</dbReference>
<dbReference type="Proteomes" id="UP000054937">
    <property type="component" value="Unassembled WGS sequence"/>
</dbReference>
<evidence type="ECO:0000256" key="6">
    <source>
        <dbReference type="SAM" id="MobiDB-lite"/>
    </source>
</evidence>
<reference evidence="7 8" key="1">
    <citation type="journal article" date="2015" name="Sci. Rep.">
        <title>Genome of the facultative scuticociliatosis pathogen Pseudocohnilembus persalinus provides insight into its virulence through horizontal gene transfer.</title>
        <authorList>
            <person name="Xiong J."/>
            <person name="Wang G."/>
            <person name="Cheng J."/>
            <person name="Tian M."/>
            <person name="Pan X."/>
            <person name="Warren A."/>
            <person name="Jiang C."/>
            <person name="Yuan D."/>
            <person name="Miao W."/>
        </authorList>
    </citation>
    <scope>NUCLEOTIDE SEQUENCE [LARGE SCALE GENOMIC DNA]</scope>
    <source>
        <strain evidence="7">36N120E</strain>
    </source>
</reference>
<proteinExistence type="predicted"/>
<keyword evidence="3" id="KW-0539">Nucleus</keyword>
<feature type="coiled-coil region" evidence="5">
    <location>
        <begin position="172"/>
        <end position="248"/>
    </location>
</feature>
<sequence>MTQKIENSQKSGKDEILQKQQTQDKQEIAEKQIKPKKKAKKGGADEQCDNIQVKPKEKKKLSKKNNKKKDDSQIHSTQASTKSNNKKNENKGKQEKKGKEENFDKVQEKIVEFLKKTNQPFTIKLITDNLKKIISEGKMKKLMEEYVKNNADNEKREILTKQFSPSPLFWYNQNLLEELNKEEMQALQQELKEKRQLTLNSLNQFTLCQKEEISLKQQLTNEQLDQEIDKHEKLLEDVEKQLEYYQSDQYEPVDEQIMNNLIAENKKIRAVYRQRKELIDYFGQELADNMGIKLKQMYETMKIDDDEENI</sequence>
<organism evidence="7 8">
    <name type="scientific">Pseudocohnilembus persalinus</name>
    <name type="common">Ciliate</name>
    <dbReference type="NCBI Taxonomy" id="266149"/>
    <lineage>
        <taxon>Eukaryota</taxon>
        <taxon>Sar</taxon>
        <taxon>Alveolata</taxon>
        <taxon>Ciliophora</taxon>
        <taxon>Intramacronucleata</taxon>
        <taxon>Oligohymenophorea</taxon>
        <taxon>Scuticociliatia</taxon>
        <taxon>Philasterida</taxon>
        <taxon>Pseudocohnilembidae</taxon>
        <taxon>Pseudocohnilembus</taxon>
    </lineage>
</organism>
<dbReference type="GO" id="GO:0003690">
    <property type="term" value="F:double-stranded DNA binding"/>
    <property type="evidence" value="ECO:0007669"/>
    <property type="project" value="TreeGrafter"/>
</dbReference>
<dbReference type="GO" id="GO:0120230">
    <property type="term" value="F:recombinase activator activity"/>
    <property type="evidence" value="ECO:0007669"/>
    <property type="project" value="TreeGrafter"/>
</dbReference>
<accession>A0A0V0QLT8</accession>
<comment type="subcellular location">
    <subcellularLocation>
        <location evidence="1">Nucleus</location>
    </subcellularLocation>
</comment>
<dbReference type="EMBL" id="LDAU01000144">
    <property type="protein sequence ID" value="KRX03100.1"/>
    <property type="molecule type" value="Genomic_DNA"/>
</dbReference>
<keyword evidence="8" id="KW-1185">Reference proteome</keyword>
<evidence type="ECO:0000256" key="1">
    <source>
        <dbReference type="ARBA" id="ARBA00004123"/>
    </source>
</evidence>
<dbReference type="AlphaFoldDB" id="A0A0V0QLT8"/>
<name>A0A0V0QLT8_PSEPJ</name>
<comment type="caution">
    <text evidence="7">The sequence shown here is derived from an EMBL/GenBank/DDBJ whole genome shotgun (WGS) entry which is preliminary data.</text>
</comment>
<dbReference type="PANTHER" id="PTHR15938:SF0">
    <property type="entry name" value="HOMOLOGOUS-PAIRING PROTEIN 2 HOMOLOG"/>
    <property type="match status" value="1"/>
</dbReference>
<evidence type="ECO:0000313" key="8">
    <source>
        <dbReference type="Proteomes" id="UP000054937"/>
    </source>
</evidence>
<feature type="compositionally biased region" description="Polar residues" evidence="6">
    <location>
        <begin position="1"/>
        <end position="10"/>
    </location>
</feature>
<feature type="compositionally biased region" description="Basic and acidic residues" evidence="6">
    <location>
        <begin position="86"/>
        <end position="101"/>
    </location>
</feature>
<dbReference type="OrthoDB" id="272266at2759"/>
<evidence type="ECO:0008006" key="9">
    <source>
        <dbReference type="Google" id="ProtNLM"/>
    </source>
</evidence>
<dbReference type="InterPro" id="IPR036388">
    <property type="entry name" value="WH-like_DNA-bd_sf"/>
</dbReference>
<evidence type="ECO:0000313" key="7">
    <source>
        <dbReference type="EMBL" id="KRX03100.1"/>
    </source>
</evidence>
<feature type="compositionally biased region" description="Basic and acidic residues" evidence="6">
    <location>
        <begin position="11"/>
        <end position="33"/>
    </location>
</feature>
<protein>
    <recommendedName>
        <fullName evidence="9">Homologous-pairing protein 2 winged helix domain-containing protein</fullName>
    </recommendedName>
</protein>
<dbReference type="GO" id="GO:0120231">
    <property type="term" value="C:DNA recombinase auxiliary factor complex"/>
    <property type="evidence" value="ECO:0007669"/>
    <property type="project" value="TreeGrafter"/>
</dbReference>
<dbReference type="GO" id="GO:0007129">
    <property type="term" value="P:homologous chromosome pairing at meiosis"/>
    <property type="evidence" value="ECO:0007669"/>
    <property type="project" value="TreeGrafter"/>
</dbReference>
<feature type="region of interest" description="Disordered" evidence="6">
    <location>
        <begin position="1"/>
        <end position="101"/>
    </location>
</feature>
<evidence type="ECO:0000256" key="5">
    <source>
        <dbReference type="SAM" id="Coils"/>
    </source>
</evidence>
<dbReference type="GO" id="GO:0000709">
    <property type="term" value="P:meiotic joint molecule formation"/>
    <property type="evidence" value="ECO:0007669"/>
    <property type="project" value="TreeGrafter"/>
</dbReference>
<evidence type="ECO:0000256" key="3">
    <source>
        <dbReference type="ARBA" id="ARBA00023242"/>
    </source>
</evidence>
<dbReference type="GO" id="GO:0010774">
    <property type="term" value="P:meiotic strand invasion involved in reciprocal meiotic recombination"/>
    <property type="evidence" value="ECO:0007669"/>
    <property type="project" value="TreeGrafter"/>
</dbReference>